<name>A0ABT1HZL5_STRSD</name>
<dbReference type="EMBL" id="JAMTCP010000034">
    <property type="protein sequence ID" value="MCP2260959.1"/>
    <property type="molecule type" value="Genomic_DNA"/>
</dbReference>
<keyword evidence="3" id="KW-1185">Reference proteome</keyword>
<accession>A0ABT1HZL5</accession>
<dbReference type="RefSeq" id="WP_253671801.1">
    <property type="nucleotide sequence ID" value="NZ_JAMTCP010000034.1"/>
</dbReference>
<feature type="transmembrane region" description="Helical" evidence="1">
    <location>
        <begin position="88"/>
        <end position="107"/>
    </location>
</feature>
<keyword evidence="1" id="KW-1133">Transmembrane helix</keyword>
<reference evidence="2 3" key="1">
    <citation type="submission" date="2022-06" db="EMBL/GenBank/DDBJ databases">
        <title>Genomic Encyclopedia of Archaeal and Bacterial Type Strains, Phase II (KMG-II): from individual species to whole genera.</title>
        <authorList>
            <person name="Goeker M."/>
        </authorList>
    </citation>
    <scope>NUCLEOTIDE SEQUENCE [LARGE SCALE GENOMIC DNA]</scope>
    <source>
        <strain evidence="2 3">DSM 40477</strain>
    </source>
</reference>
<evidence type="ECO:0000313" key="2">
    <source>
        <dbReference type="EMBL" id="MCP2260959.1"/>
    </source>
</evidence>
<gene>
    <name evidence="2" type="ORF">LX15_004679</name>
</gene>
<feature type="transmembrane region" description="Helical" evidence="1">
    <location>
        <begin position="57"/>
        <end position="76"/>
    </location>
</feature>
<evidence type="ECO:0000256" key="1">
    <source>
        <dbReference type="SAM" id="Phobius"/>
    </source>
</evidence>
<dbReference type="Proteomes" id="UP001205311">
    <property type="component" value="Unassembled WGS sequence"/>
</dbReference>
<protein>
    <recommendedName>
        <fullName evidence="4">Integral membrane protein</fullName>
    </recommendedName>
</protein>
<evidence type="ECO:0008006" key="4">
    <source>
        <dbReference type="Google" id="ProtNLM"/>
    </source>
</evidence>
<keyword evidence="1" id="KW-0472">Membrane</keyword>
<keyword evidence="1" id="KW-0812">Transmembrane</keyword>
<feature type="transmembrane region" description="Helical" evidence="1">
    <location>
        <begin position="113"/>
        <end position="136"/>
    </location>
</feature>
<organism evidence="2 3">
    <name type="scientific">Streptoalloteichus tenebrarius (strain ATCC 17920 / DSM 40477 / JCM 4838 / CBS 697.72 / NBRC 16177 / NCIMB 11028 / NRRL B-12390 / A12253. 1 / ISP 5477)</name>
    <name type="common">Streptomyces tenebrarius</name>
    <dbReference type="NCBI Taxonomy" id="1933"/>
    <lineage>
        <taxon>Bacteria</taxon>
        <taxon>Bacillati</taxon>
        <taxon>Actinomycetota</taxon>
        <taxon>Actinomycetes</taxon>
        <taxon>Pseudonocardiales</taxon>
        <taxon>Pseudonocardiaceae</taxon>
        <taxon>Streptoalloteichus</taxon>
    </lineage>
</organism>
<evidence type="ECO:0000313" key="3">
    <source>
        <dbReference type="Proteomes" id="UP001205311"/>
    </source>
</evidence>
<proteinExistence type="predicted"/>
<comment type="caution">
    <text evidence="2">The sequence shown here is derived from an EMBL/GenBank/DDBJ whole genome shotgun (WGS) entry which is preliminary data.</text>
</comment>
<feature type="transmembrane region" description="Helical" evidence="1">
    <location>
        <begin position="30"/>
        <end position="51"/>
    </location>
</feature>
<sequence length="146" mass="15198">MGNAAHTTAEASRVNHPTTQNALGKVKKLVAIYTVFAVAVLGVAVILSVMGQEVSSFMWGRAGGMFASAVVAYWLTGLAARGSRAAYIRMRIIAVVVPIAVIAIDSIPGALPIWFVVMQIVGAVALIPAAFILNGAGPRAAFRKAH</sequence>